<reference evidence="4 5" key="1">
    <citation type="submission" date="2018-05" db="EMBL/GenBank/DDBJ databases">
        <title>Acuticoccus sediminis sp. nov., isolated from deep-sea sediment of Indian Ocean.</title>
        <authorList>
            <person name="Liu X."/>
            <person name="Lai Q."/>
            <person name="Du Y."/>
            <person name="Sun F."/>
            <person name="Zhang X."/>
            <person name="Wang S."/>
            <person name="Shao Z."/>
        </authorList>
    </citation>
    <scope>NUCLEOTIDE SEQUENCE [LARGE SCALE GENOMIC DNA]</scope>
    <source>
        <strain evidence="4 5">PTG4-2</strain>
    </source>
</reference>
<feature type="compositionally biased region" description="Pro residues" evidence="1">
    <location>
        <begin position="532"/>
        <end position="541"/>
    </location>
</feature>
<keyword evidence="2" id="KW-0472">Membrane</keyword>
<dbReference type="PANTHER" id="PTHR43081">
    <property type="entry name" value="ADENYLATE CYCLASE, TERMINAL-DIFFERENTIATION SPECIFIC-RELATED"/>
    <property type="match status" value="1"/>
</dbReference>
<feature type="domain" description="Guanylate cyclase" evidence="3">
    <location>
        <begin position="289"/>
        <end position="424"/>
    </location>
</feature>
<proteinExistence type="predicted"/>
<dbReference type="InterPro" id="IPR021796">
    <property type="entry name" value="Tll0287-like_dom"/>
</dbReference>
<dbReference type="InterPro" id="IPR050697">
    <property type="entry name" value="Adenylyl/Guanylyl_Cyclase_3/4"/>
</dbReference>
<dbReference type="AlphaFoldDB" id="A0A8B2P0X5"/>
<dbReference type="Pfam" id="PF00211">
    <property type="entry name" value="Guanylate_cyc"/>
    <property type="match status" value="1"/>
</dbReference>
<dbReference type="CDD" id="cd07302">
    <property type="entry name" value="CHD"/>
    <property type="match status" value="1"/>
</dbReference>
<keyword evidence="2" id="KW-1133">Transmembrane helix</keyword>
<keyword evidence="2" id="KW-0812">Transmembrane</keyword>
<feature type="region of interest" description="Disordered" evidence="1">
    <location>
        <begin position="519"/>
        <end position="541"/>
    </location>
</feature>
<dbReference type="InterPro" id="IPR029787">
    <property type="entry name" value="Nucleotide_cyclase"/>
</dbReference>
<dbReference type="GO" id="GO:0004016">
    <property type="term" value="F:adenylate cyclase activity"/>
    <property type="evidence" value="ECO:0007669"/>
    <property type="project" value="UniProtKB-ARBA"/>
</dbReference>
<comment type="caution">
    <text evidence="4">The sequence shown here is derived from an EMBL/GenBank/DDBJ whole genome shotgun (WGS) entry which is preliminary data.</text>
</comment>
<dbReference type="GO" id="GO:0006171">
    <property type="term" value="P:cAMP biosynthetic process"/>
    <property type="evidence" value="ECO:0007669"/>
    <property type="project" value="TreeGrafter"/>
</dbReference>
<organism evidence="4 5">
    <name type="scientific">Acuticoccus sediminis</name>
    <dbReference type="NCBI Taxonomy" id="2184697"/>
    <lineage>
        <taxon>Bacteria</taxon>
        <taxon>Pseudomonadati</taxon>
        <taxon>Pseudomonadota</taxon>
        <taxon>Alphaproteobacteria</taxon>
        <taxon>Hyphomicrobiales</taxon>
        <taxon>Amorphaceae</taxon>
        <taxon>Acuticoccus</taxon>
    </lineage>
</organism>
<dbReference type="InterPro" id="IPR001054">
    <property type="entry name" value="A/G_cyclase"/>
</dbReference>
<dbReference type="SMART" id="SM00044">
    <property type="entry name" value="CYCc"/>
    <property type="match status" value="1"/>
</dbReference>
<accession>A0A8B2P0X5</accession>
<dbReference type="EMBL" id="QHHQ01000001">
    <property type="protein sequence ID" value="RAI04095.1"/>
    <property type="molecule type" value="Genomic_DNA"/>
</dbReference>
<dbReference type="PANTHER" id="PTHR43081:SF18">
    <property type="entry name" value="BLL7624 PROTEIN"/>
    <property type="match status" value="1"/>
</dbReference>
<dbReference type="SUPFAM" id="SSF55073">
    <property type="entry name" value="Nucleotide cyclase"/>
    <property type="match status" value="1"/>
</dbReference>
<feature type="compositionally biased region" description="Basic and acidic residues" evidence="1">
    <location>
        <begin position="519"/>
        <end position="531"/>
    </location>
</feature>
<evidence type="ECO:0000256" key="2">
    <source>
        <dbReference type="SAM" id="Phobius"/>
    </source>
</evidence>
<dbReference type="Pfam" id="PF11845">
    <property type="entry name" value="Tll0287-like"/>
    <property type="match status" value="1"/>
</dbReference>
<sequence length="541" mass="59661">MDRLLRYVGDRPLVVVCAVLLALALLPIAVWLDLRHISDTALKAQATTLDTMLTDIRSYYSRNVVSRVLAADGKVVPSHNYAEINGAIPIPATLSIELGKVIGAHGSEMSYRFISDYAFASRQPHVLDTFEADALKTFREPGADLQPITEMRGSLLERHIRLAAPVIMGEGCVACHNTHPESPKRDWKVGDVRGIQSIEVEQPIANNILSFKYLLAYFVGAGVFGVGFAGVQWRQARKLGQINGELEETNAFLASVSMKISKYLSPQVYRSIFSGERDTTISTERKKLTIFFSDIKDFTTASERLQPEELTELLNEYFTEMSKIAMDHGATLDKFIGDAILAFFGDPESQGAAEDARACVEMAMAMQRRLRELNIEWRRRGIVQPFQARIGINTGYCNVGNFGSVDRMDYTIIGAEANLAARLEQIAEPGGIVLSTETYALVEDMVRAVPLPPITLKGISREVVPYAILDVVDGPSPIIDAHGPAARIFLDLERLTDEERRRLEGVLAEAMAALRGEAKKPTGHDWVRGDPKPAPVAPHAI</sequence>
<evidence type="ECO:0000256" key="1">
    <source>
        <dbReference type="SAM" id="MobiDB-lite"/>
    </source>
</evidence>
<dbReference type="Proteomes" id="UP000249590">
    <property type="component" value="Unassembled WGS sequence"/>
</dbReference>
<gene>
    <name evidence="4" type="ORF">DLJ53_06495</name>
</gene>
<keyword evidence="5" id="KW-1185">Reference proteome</keyword>
<name>A0A8B2P0X5_9HYPH</name>
<evidence type="ECO:0000313" key="4">
    <source>
        <dbReference type="EMBL" id="RAI04095.1"/>
    </source>
</evidence>
<dbReference type="GO" id="GO:0035556">
    <property type="term" value="P:intracellular signal transduction"/>
    <property type="evidence" value="ECO:0007669"/>
    <property type="project" value="InterPro"/>
</dbReference>
<evidence type="ECO:0000313" key="5">
    <source>
        <dbReference type="Proteomes" id="UP000249590"/>
    </source>
</evidence>
<protein>
    <submittedName>
        <fullName evidence="4">Adenylate/guanylate cyclase domain-containing protein</fullName>
    </submittedName>
</protein>
<feature type="transmembrane region" description="Helical" evidence="2">
    <location>
        <begin position="12"/>
        <end position="32"/>
    </location>
</feature>
<evidence type="ECO:0000259" key="3">
    <source>
        <dbReference type="PROSITE" id="PS50125"/>
    </source>
</evidence>
<dbReference type="Gene3D" id="3.30.70.1230">
    <property type="entry name" value="Nucleotide cyclase"/>
    <property type="match status" value="1"/>
</dbReference>
<dbReference type="RefSeq" id="WP_111343286.1">
    <property type="nucleotide sequence ID" value="NZ_JAIWKD010000001.1"/>
</dbReference>
<dbReference type="OrthoDB" id="9789782at2"/>
<dbReference type="PROSITE" id="PS50125">
    <property type="entry name" value="GUANYLATE_CYCLASE_2"/>
    <property type="match status" value="1"/>
</dbReference>